<dbReference type="Proteomes" id="UP000243459">
    <property type="component" value="Chromosome 7"/>
</dbReference>
<feature type="region of interest" description="Disordered" evidence="1">
    <location>
        <begin position="172"/>
        <end position="194"/>
    </location>
</feature>
<dbReference type="AlphaFoldDB" id="A0A5P1EHZ2"/>
<dbReference type="Gramene" id="ONK63680">
    <property type="protein sequence ID" value="ONK63680"/>
    <property type="gene ID" value="A4U43_C07F17780"/>
</dbReference>
<dbReference type="EMBL" id="CM007387">
    <property type="protein sequence ID" value="ONK63680.1"/>
    <property type="molecule type" value="Genomic_DNA"/>
</dbReference>
<gene>
    <name evidence="2" type="ORF">A4U43_C07F17780</name>
</gene>
<name>A0A5P1EHZ2_ASPOF</name>
<accession>A0A5P1EHZ2</accession>
<proteinExistence type="predicted"/>
<feature type="compositionally biased region" description="Polar residues" evidence="1">
    <location>
        <begin position="172"/>
        <end position="185"/>
    </location>
</feature>
<reference evidence="3" key="1">
    <citation type="journal article" date="2017" name="Nat. Commun.">
        <title>The asparagus genome sheds light on the origin and evolution of a young Y chromosome.</title>
        <authorList>
            <person name="Harkess A."/>
            <person name="Zhou J."/>
            <person name="Xu C."/>
            <person name="Bowers J.E."/>
            <person name="Van der Hulst R."/>
            <person name="Ayyampalayam S."/>
            <person name="Mercati F."/>
            <person name="Riccardi P."/>
            <person name="McKain M.R."/>
            <person name="Kakrana A."/>
            <person name="Tang H."/>
            <person name="Ray J."/>
            <person name="Groenendijk J."/>
            <person name="Arikit S."/>
            <person name="Mathioni S.M."/>
            <person name="Nakano M."/>
            <person name="Shan H."/>
            <person name="Telgmann-Rauber A."/>
            <person name="Kanno A."/>
            <person name="Yue Z."/>
            <person name="Chen H."/>
            <person name="Li W."/>
            <person name="Chen Y."/>
            <person name="Xu X."/>
            <person name="Zhang Y."/>
            <person name="Luo S."/>
            <person name="Chen H."/>
            <person name="Gao J."/>
            <person name="Mao Z."/>
            <person name="Pires J.C."/>
            <person name="Luo M."/>
            <person name="Kudrna D."/>
            <person name="Wing R.A."/>
            <person name="Meyers B.C."/>
            <person name="Yi K."/>
            <person name="Kong H."/>
            <person name="Lavrijsen P."/>
            <person name="Sunseri F."/>
            <person name="Falavigna A."/>
            <person name="Ye Y."/>
            <person name="Leebens-Mack J.H."/>
            <person name="Chen G."/>
        </authorList>
    </citation>
    <scope>NUCLEOTIDE SEQUENCE [LARGE SCALE GENOMIC DNA]</scope>
    <source>
        <strain evidence="3">cv. DH0086</strain>
    </source>
</reference>
<protein>
    <submittedName>
        <fullName evidence="2">Uncharacterized protein</fullName>
    </submittedName>
</protein>
<keyword evidence="3" id="KW-1185">Reference proteome</keyword>
<evidence type="ECO:0000313" key="2">
    <source>
        <dbReference type="EMBL" id="ONK63680.1"/>
    </source>
</evidence>
<evidence type="ECO:0000256" key="1">
    <source>
        <dbReference type="SAM" id="MobiDB-lite"/>
    </source>
</evidence>
<sequence>MALVAASCVRSNDERRPTMDEVVEELKVLSKAVRDSNKAWNGPCSAVATERTLLKSKPIHEAKLVREGTPVVGSKKPPLPAKILETKELVKLEKDSSGITEVKLVEEESHAVGIKSPPLPLKTLGPLMSARRKEVFLDERAKSGRNLMEFLARPEGEVIEFSTERVLRISSDRCSSGTVRPQNSDGRPHVRGVI</sequence>
<organism evidence="2 3">
    <name type="scientific">Asparagus officinalis</name>
    <name type="common">Garden asparagus</name>
    <dbReference type="NCBI Taxonomy" id="4686"/>
    <lineage>
        <taxon>Eukaryota</taxon>
        <taxon>Viridiplantae</taxon>
        <taxon>Streptophyta</taxon>
        <taxon>Embryophyta</taxon>
        <taxon>Tracheophyta</taxon>
        <taxon>Spermatophyta</taxon>
        <taxon>Magnoliopsida</taxon>
        <taxon>Liliopsida</taxon>
        <taxon>Asparagales</taxon>
        <taxon>Asparagaceae</taxon>
        <taxon>Asparagoideae</taxon>
        <taxon>Asparagus</taxon>
    </lineage>
</organism>
<evidence type="ECO:0000313" key="3">
    <source>
        <dbReference type="Proteomes" id="UP000243459"/>
    </source>
</evidence>